<protein>
    <recommendedName>
        <fullName evidence="4">Secreted protein</fullName>
    </recommendedName>
</protein>
<dbReference type="AlphaFoldDB" id="A0A9P8CG01"/>
<dbReference type="Proteomes" id="UP000887226">
    <property type="component" value="Unassembled WGS sequence"/>
</dbReference>
<keyword evidence="1" id="KW-0732">Signal</keyword>
<feature type="chain" id="PRO_5040511062" description="Secreted protein" evidence="1">
    <location>
        <begin position="21"/>
        <end position="76"/>
    </location>
</feature>
<sequence>MRTRCGTVFGGHLATMVVHGAVFSCLGDNAVNLMYVNDIALSSSSAVHGVPQGSENTRRASDCPPYMQLHIYLSFP</sequence>
<evidence type="ECO:0000313" key="2">
    <source>
        <dbReference type="EMBL" id="KAG9245699.1"/>
    </source>
</evidence>
<name>A0A9P8CG01_9HELO</name>
<evidence type="ECO:0000256" key="1">
    <source>
        <dbReference type="SAM" id="SignalP"/>
    </source>
</evidence>
<comment type="caution">
    <text evidence="2">The sequence shown here is derived from an EMBL/GenBank/DDBJ whole genome shotgun (WGS) entry which is preliminary data.</text>
</comment>
<accession>A0A9P8CG01</accession>
<keyword evidence="3" id="KW-1185">Reference proteome</keyword>
<evidence type="ECO:0008006" key="4">
    <source>
        <dbReference type="Google" id="ProtNLM"/>
    </source>
</evidence>
<dbReference type="PROSITE" id="PS51257">
    <property type="entry name" value="PROKAR_LIPOPROTEIN"/>
    <property type="match status" value="1"/>
</dbReference>
<evidence type="ECO:0000313" key="3">
    <source>
        <dbReference type="Proteomes" id="UP000887226"/>
    </source>
</evidence>
<reference evidence="2" key="1">
    <citation type="journal article" date="2021" name="IMA Fungus">
        <title>Genomic characterization of three marine fungi, including Emericellopsis atlantica sp. nov. with signatures of a generalist lifestyle and marine biomass degradation.</title>
        <authorList>
            <person name="Hagestad O.C."/>
            <person name="Hou L."/>
            <person name="Andersen J.H."/>
            <person name="Hansen E.H."/>
            <person name="Altermark B."/>
            <person name="Li C."/>
            <person name="Kuhnert E."/>
            <person name="Cox R.J."/>
            <person name="Crous P.W."/>
            <person name="Spatafora J.W."/>
            <person name="Lail K."/>
            <person name="Amirebrahimi M."/>
            <person name="Lipzen A."/>
            <person name="Pangilinan J."/>
            <person name="Andreopoulos W."/>
            <person name="Hayes R.D."/>
            <person name="Ng V."/>
            <person name="Grigoriev I.V."/>
            <person name="Jackson S.A."/>
            <person name="Sutton T.D.S."/>
            <person name="Dobson A.D.W."/>
            <person name="Rama T."/>
        </authorList>
    </citation>
    <scope>NUCLEOTIDE SEQUENCE</scope>
    <source>
        <strain evidence="2">TRa3180A</strain>
    </source>
</reference>
<gene>
    <name evidence="2" type="ORF">BJ878DRAFT_500248</name>
</gene>
<organism evidence="2 3">
    <name type="scientific">Calycina marina</name>
    <dbReference type="NCBI Taxonomy" id="1763456"/>
    <lineage>
        <taxon>Eukaryota</taxon>
        <taxon>Fungi</taxon>
        <taxon>Dikarya</taxon>
        <taxon>Ascomycota</taxon>
        <taxon>Pezizomycotina</taxon>
        <taxon>Leotiomycetes</taxon>
        <taxon>Helotiales</taxon>
        <taxon>Pezizellaceae</taxon>
        <taxon>Calycina</taxon>
    </lineage>
</organism>
<feature type="signal peptide" evidence="1">
    <location>
        <begin position="1"/>
        <end position="20"/>
    </location>
</feature>
<proteinExistence type="predicted"/>
<dbReference type="EMBL" id="MU253834">
    <property type="protein sequence ID" value="KAG9245699.1"/>
    <property type="molecule type" value="Genomic_DNA"/>
</dbReference>